<evidence type="ECO:0008006" key="7">
    <source>
        <dbReference type="Google" id="ProtNLM"/>
    </source>
</evidence>
<feature type="repeat" description="WD" evidence="3">
    <location>
        <begin position="97"/>
        <end position="138"/>
    </location>
</feature>
<dbReference type="PROSITE" id="PS50082">
    <property type="entry name" value="WD_REPEATS_2"/>
    <property type="match status" value="3"/>
</dbReference>
<reference evidence="5 6" key="1">
    <citation type="submission" date="2024-01" db="EMBL/GenBank/DDBJ databases">
        <authorList>
            <person name="Allen C."/>
            <person name="Tagirdzhanova G."/>
        </authorList>
    </citation>
    <scope>NUCLEOTIDE SEQUENCE [LARGE SCALE GENOMIC DNA]</scope>
</reference>
<dbReference type="Proteomes" id="UP001642406">
    <property type="component" value="Unassembled WGS sequence"/>
</dbReference>
<dbReference type="PANTHER" id="PTHR16017:SF0">
    <property type="entry name" value="WD REPEAT-CONTAINING PROTEIN 70"/>
    <property type="match status" value="1"/>
</dbReference>
<keyword evidence="2" id="KW-0677">Repeat</keyword>
<dbReference type="InterPro" id="IPR019775">
    <property type="entry name" value="WD40_repeat_CS"/>
</dbReference>
<dbReference type="PANTHER" id="PTHR16017">
    <property type="entry name" value="GASTRULATION DEFECTIVE PROTEIN 1-RELATED"/>
    <property type="match status" value="1"/>
</dbReference>
<dbReference type="InterPro" id="IPR036322">
    <property type="entry name" value="WD40_repeat_dom_sf"/>
</dbReference>
<evidence type="ECO:0000256" key="2">
    <source>
        <dbReference type="ARBA" id="ARBA00022737"/>
    </source>
</evidence>
<dbReference type="PROSITE" id="PS00678">
    <property type="entry name" value="WD_REPEATS_1"/>
    <property type="match status" value="1"/>
</dbReference>
<feature type="repeat" description="WD" evidence="3">
    <location>
        <begin position="332"/>
        <end position="356"/>
    </location>
</feature>
<evidence type="ECO:0000256" key="1">
    <source>
        <dbReference type="ARBA" id="ARBA00022574"/>
    </source>
</evidence>
<feature type="region of interest" description="Disordered" evidence="4">
    <location>
        <begin position="493"/>
        <end position="538"/>
    </location>
</feature>
<accession>A0ABP0C985</accession>
<feature type="region of interest" description="Disordered" evidence="4">
    <location>
        <begin position="1"/>
        <end position="87"/>
    </location>
</feature>
<evidence type="ECO:0000256" key="3">
    <source>
        <dbReference type="PROSITE-ProRule" id="PRU00221"/>
    </source>
</evidence>
<feature type="repeat" description="WD" evidence="3">
    <location>
        <begin position="211"/>
        <end position="253"/>
    </location>
</feature>
<dbReference type="SMART" id="SM00320">
    <property type="entry name" value="WD40"/>
    <property type="match status" value="5"/>
</dbReference>
<gene>
    <name evidence="5" type="ORF">SBRCBS47491_006816</name>
</gene>
<comment type="caution">
    <text evidence="5">The sequence shown here is derived from an EMBL/GenBank/DDBJ whole genome shotgun (WGS) entry which is preliminary data.</text>
</comment>
<protein>
    <recommendedName>
        <fullName evidence="7">WD repeat protein</fullName>
    </recommendedName>
</protein>
<dbReference type="InterPro" id="IPR015943">
    <property type="entry name" value="WD40/YVTN_repeat-like_dom_sf"/>
</dbReference>
<dbReference type="InterPro" id="IPR051858">
    <property type="entry name" value="WD_repeat_GAD-1"/>
</dbReference>
<dbReference type="Pfam" id="PF00400">
    <property type="entry name" value="WD40"/>
    <property type="match status" value="3"/>
</dbReference>
<organism evidence="5 6">
    <name type="scientific">Sporothrix bragantina</name>
    <dbReference type="NCBI Taxonomy" id="671064"/>
    <lineage>
        <taxon>Eukaryota</taxon>
        <taxon>Fungi</taxon>
        <taxon>Dikarya</taxon>
        <taxon>Ascomycota</taxon>
        <taxon>Pezizomycotina</taxon>
        <taxon>Sordariomycetes</taxon>
        <taxon>Sordariomycetidae</taxon>
        <taxon>Ophiostomatales</taxon>
        <taxon>Ophiostomataceae</taxon>
        <taxon>Sporothrix</taxon>
    </lineage>
</organism>
<proteinExistence type="predicted"/>
<feature type="compositionally biased region" description="Acidic residues" evidence="4">
    <location>
        <begin position="74"/>
        <end position="85"/>
    </location>
</feature>
<dbReference type="EMBL" id="CAWUHC010000070">
    <property type="protein sequence ID" value="CAK7228180.1"/>
    <property type="molecule type" value="Genomic_DNA"/>
</dbReference>
<keyword evidence="6" id="KW-1185">Reference proteome</keyword>
<dbReference type="SUPFAM" id="SSF50978">
    <property type="entry name" value="WD40 repeat-like"/>
    <property type="match status" value="1"/>
</dbReference>
<evidence type="ECO:0000313" key="5">
    <source>
        <dbReference type="EMBL" id="CAK7228180.1"/>
    </source>
</evidence>
<dbReference type="Gene3D" id="2.130.10.10">
    <property type="entry name" value="YVTN repeat-like/Quinoprotein amine dehydrogenase"/>
    <property type="match status" value="2"/>
</dbReference>
<dbReference type="InterPro" id="IPR001680">
    <property type="entry name" value="WD40_rpt"/>
</dbReference>
<dbReference type="PROSITE" id="PS50294">
    <property type="entry name" value="WD_REPEATS_REGION"/>
    <property type="match status" value="2"/>
</dbReference>
<keyword evidence="1 3" id="KW-0853">WD repeat</keyword>
<sequence>MSDSEDYDAAHGSGDDAQLQSCLPSAFGKQTAATDFEAQIERTRRPAWKAVKAGDSSPATGSDSDSGSGSGSDSDSDDDDDDGDELDRYPLSHELVFKTHEKAVTSVSLDPTGGRMATGSRDCTVKLYDFASMTPTTLRAFKSVDPWQAASKAAAATSESHPINHVAFHPQAASVLLCITAHPQAKILSRDGAVLTEFVKGDMYLRDMHNTKGHVGEIATGAWHPTDRETCITAGADSTLRIWDVNNKRSQRDVIVFKSRAAGSAGRSRMTAVAWGASSAGGSGDSGAGDSVIVAAALDGSLVLYSGNGGPYTRPAAEIRDAHAPNTWTSGIDVSADGRMVVTRGGDGFIKLWDTRKFKQPLVTVSHASTADRFPMSSIRYGPNSMSILVGSVEGDLHVLNPGNLRPEVVTPITPGSALVVAEWHEKLNQVVTGSANGETHVLYDPERSLRAAADIVRRAPKKRHIDDDSTLTMDQSIALGGDNIVVPGAQQVNRRRKGGAAGNDMSNTGKSYDPRRPTMPQQTPFMHNRPDDKSIEKNIPLSRMLHEDPREELLKYAEAAKKDPIFTAAYRVNAPVTEYAELSDEEDGPDKKRAKH</sequence>
<evidence type="ECO:0000313" key="6">
    <source>
        <dbReference type="Proteomes" id="UP001642406"/>
    </source>
</evidence>
<feature type="compositionally biased region" description="Low complexity" evidence="4">
    <location>
        <begin position="61"/>
        <end position="73"/>
    </location>
</feature>
<name>A0ABP0C985_9PEZI</name>
<evidence type="ECO:0000256" key="4">
    <source>
        <dbReference type="SAM" id="MobiDB-lite"/>
    </source>
</evidence>